<dbReference type="GO" id="GO:0030313">
    <property type="term" value="C:cell envelope"/>
    <property type="evidence" value="ECO:0007669"/>
    <property type="project" value="UniProtKB-SubCell"/>
</dbReference>
<dbReference type="InterPro" id="IPR036909">
    <property type="entry name" value="Cyt_c-like_dom_sf"/>
</dbReference>
<dbReference type="PANTHER" id="PTHR30600">
    <property type="entry name" value="CYTOCHROME C PEROXIDASE-RELATED"/>
    <property type="match status" value="1"/>
</dbReference>
<feature type="region of interest" description="Disordered" evidence="7">
    <location>
        <begin position="623"/>
        <end position="646"/>
    </location>
</feature>
<comment type="caution">
    <text evidence="9">The sequence shown here is derived from an EMBL/GenBank/DDBJ whole genome shotgun (WGS) entry which is preliminary data.</text>
</comment>
<dbReference type="GO" id="GO:0004130">
    <property type="term" value="F:cytochrome-c peroxidase activity"/>
    <property type="evidence" value="ECO:0007669"/>
    <property type="project" value="TreeGrafter"/>
</dbReference>
<keyword evidence="5 6" id="KW-0408">Iron</keyword>
<evidence type="ECO:0000256" key="3">
    <source>
        <dbReference type="ARBA" id="ARBA00022723"/>
    </source>
</evidence>
<dbReference type="GO" id="GO:0046872">
    <property type="term" value="F:metal ion binding"/>
    <property type="evidence" value="ECO:0007669"/>
    <property type="project" value="UniProtKB-KW"/>
</dbReference>
<accession>A0A9D7E3G8</accession>
<dbReference type="SUPFAM" id="SSF46626">
    <property type="entry name" value="Cytochrome c"/>
    <property type="match status" value="2"/>
</dbReference>
<sequence>MGNEPKWRVAEAAGRSGDTSRSRPVDRYLPWVKVAGALTVSLLCSAVAADNGDRQHGDRGNGPTQLRWFIDQQIGGIHKLMVPPDDASIPLPRQADGTVNPRYKTTEEKRYLGKLLFHDPIRTARIDPAYGGVLATKQTGSCGSCHLGEAAGKAGAVLNFSVGGEGRGYTDEKGNFIVRRRARSDLPILRQAPLFPGDALVDALPTLTDIYLVPPLPGHIEVATPARGRRDPTPIELLATGRLDALDSVGRQSPGMIGFAFNNRLLLGGFAGEPDSKPGALNPFGDPAQENLTLLLLDAHRMLGAQSAVLQNIPAFVKLFRDAFPEEAVTNDMDVLINDQTVFRATATFLRTTVTRNTPFDRFLAGNNRALSEQQIRGAKLFFTPAAAGGAGCVACHSGPMLNKQQNDPDVAGVGQFVEENFINVGIGDHPVQALNRLARNDPNYHDTGRQEITMKAGDAFKFRSLTLRQLKEARTFFHNGSFATVRDVVQYFNAGVPQDPTAGAAPTLDARFTHPRGQGSPRGLGLNEREVDALTDFVENGLFDPAFSKYDPNSSTRLFQPDPKDLAYSVYRPDLAALGAKDGLVLSGLAIDNNDALSRRDQGLEFLDVTSQLRAVPSDWRERRHEHDYGEMSSSNSDSGGRRQKDEYQITNDSSSIMDTHLLIVVKGLSGQARLVNASGTTGAGDPYIRVFLPNGILLPGQSIAENLLFKRKPFAGPVSYTLQFISGQGTP</sequence>
<keyword evidence="4" id="KW-0560">Oxidoreductase</keyword>
<dbReference type="AlphaFoldDB" id="A0A9D7E3G8"/>
<evidence type="ECO:0000256" key="7">
    <source>
        <dbReference type="SAM" id="MobiDB-lite"/>
    </source>
</evidence>
<dbReference type="Pfam" id="PF03150">
    <property type="entry name" value="CCP_MauG"/>
    <property type="match status" value="1"/>
</dbReference>
<dbReference type="PROSITE" id="PS51007">
    <property type="entry name" value="CYTC"/>
    <property type="match status" value="1"/>
</dbReference>
<evidence type="ECO:0000259" key="8">
    <source>
        <dbReference type="PROSITE" id="PS51007"/>
    </source>
</evidence>
<protein>
    <recommendedName>
        <fullName evidence="8">Cytochrome c domain-containing protein</fullName>
    </recommendedName>
</protein>
<gene>
    <name evidence="9" type="ORF">IPH26_08905</name>
</gene>
<keyword evidence="3 6" id="KW-0479">Metal-binding</keyword>
<dbReference type="Proteomes" id="UP000807785">
    <property type="component" value="Unassembled WGS sequence"/>
</dbReference>
<feature type="region of interest" description="Disordered" evidence="7">
    <location>
        <begin position="505"/>
        <end position="526"/>
    </location>
</feature>
<dbReference type="InterPro" id="IPR009056">
    <property type="entry name" value="Cyt_c-like_dom"/>
</dbReference>
<dbReference type="EMBL" id="JADJEV010000003">
    <property type="protein sequence ID" value="MBK6973047.1"/>
    <property type="molecule type" value="Genomic_DNA"/>
</dbReference>
<feature type="region of interest" description="Disordered" evidence="7">
    <location>
        <begin position="1"/>
        <end position="23"/>
    </location>
</feature>
<evidence type="ECO:0000256" key="2">
    <source>
        <dbReference type="ARBA" id="ARBA00022617"/>
    </source>
</evidence>
<organism evidence="9 10">
    <name type="scientific">Candidatus Methylophosphatis roskildensis</name>
    <dbReference type="NCBI Taxonomy" id="2899263"/>
    <lineage>
        <taxon>Bacteria</taxon>
        <taxon>Pseudomonadati</taxon>
        <taxon>Pseudomonadota</taxon>
        <taxon>Betaproteobacteria</taxon>
        <taxon>Nitrosomonadales</taxon>
        <taxon>Sterolibacteriaceae</taxon>
        <taxon>Candidatus Methylophosphatis</taxon>
    </lineage>
</organism>
<feature type="domain" description="Cytochrome c" evidence="8">
    <location>
        <begin position="373"/>
        <end position="497"/>
    </location>
</feature>
<name>A0A9D7E3G8_9PROT</name>
<evidence type="ECO:0000256" key="5">
    <source>
        <dbReference type="ARBA" id="ARBA00023004"/>
    </source>
</evidence>
<evidence type="ECO:0000256" key="6">
    <source>
        <dbReference type="PROSITE-ProRule" id="PRU00433"/>
    </source>
</evidence>
<dbReference type="GO" id="GO:0020037">
    <property type="term" value="F:heme binding"/>
    <property type="evidence" value="ECO:0007669"/>
    <property type="project" value="InterPro"/>
</dbReference>
<evidence type="ECO:0000313" key="9">
    <source>
        <dbReference type="EMBL" id="MBK6973047.1"/>
    </source>
</evidence>
<evidence type="ECO:0000256" key="4">
    <source>
        <dbReference type="ARBA" id="ARBA00023002"/>
    </source>
</evidence>
<dbReference type="InterPro" id="IPR051395">
    <property type="entry name" value="Cytochrome_c_Peroxidase/MauG"/>
</dbReference>
<evidence type="ECO:0000313" key="10">
    <source>
        <dbReference type="Proteomes" id="UP000807785"/>
    </source>
</evidence>
<evidence type="ECO:0000256" key="1">
    <source>
        <dbReference type="ARBA" id="ARBA00004196"/>
    </source>
</evidence>
<proteinExistence type="predicted"/>
<comment type="subcellular location">
    <subcellularLocation>
        <location evidence="1">Cell envelope</location>
    </subcellularLocation>
</comment>
<dbReference type="InterPro" id="IPR004852">
    <property type="entry name" value="Di-haem_cyt_c_peroxidsae"/>
</dbReference>
<dbReference type="Gene3D" id="1.10.760.10">
    <property type="entry name" value="Cytochrome c-like domain"/>
    <property type="match status" value="2"/>
</dbReference>
<keyword evidence="2 6" id="KW-0349">Heme</keyword>
<dbReference type="GO" id="GO:0009055">
    <property type="term" value="F:electron transfer activity"/>
    <property type="evidence" value="ECO:0007669"/>
    <property type="project" value="InterPro"/>
</dbReference>
<reference evidence="10" key="1">
    <citation type="journal article" date="2021" name="Nat. Commun.">
        <title>Connecting structure to function with the recovery of over 1000 high-quality metagenome-assembled genomes from activated sludge using long-read sequencing.</title>
        <authorList>
            <person name="Singleton C.M."/>
            <person name="Petriglieri F."/>
            <person name="Kristensen J.M."/>
            <person name="Kirkegaard R.H."/>
            <person name="Michaelsen T.Y."/>
            <person name="Andersen M.H."/>
            <person name="Kondrotaite Z."/>
            <person name="Karst S.M."/>
            <person name="Dueholm M.S."/>
            <person name="Nielsen P.H."/>
            <person name="Albertsen M."/>
        </authorList>
    </citation>
    <scope>NUCLEOTIDE SEQUENCE [LARGE SCALE GENOMIC DNA]</scope>
</reference>